<proteinExistence type="inferred from homology"/>
<keyword evidence="7 10" id="KW-1133">Transmembrane helix</keyword>
<dbReference type="InterPro" id="IPR007533">
    <property type="entry name" value="Cyt_c_oxidase_assmbl_CtaG"/>
</dbReference>
<dbReference type="Pfam" id="PF04442">
    <property type="entry name" value="CtaG_Cox11"/>
    <property type="match status" value="1"/>
</dbReference>
<keyword evidence="8" id="KW-0186">Copper</keyword>
<organism evidence="11 12">
    <name type="scientific">Saccharospirillum mangrovi</name>
    <dbReference type="NCBI Taxonomy" id="2161747"/>
    <lineage>
        <taxon>Bacteria</taxon>
        <taxon>Pseudomonadati</taxon>
        <taxon>Pseudomonadota</taxon>
        <taxon>Gammaproteobacteria</taxon>
        <taxon>Oceanospirillales</taxon>
        <taxon>Saccharospirillaceae</taxon>
        <taxon>Saccharospirillum</taxon>
    </lineage>
</organism>
<evidence type="ECO:0000256" key="8">
    <source>
        <dbReference type="ARBA" id="ARBA00023008"/>
    </source>
</evidence>
<gene>
    <name evidence="11" type="ORF">ACFOOG_01880</name>
</gene>
<dbReference type="PANTHER" id="PTHR21320">
    <property type="entry name" value="CYTOCHROME C OXIDASE ASSEMBLY PROTEIN COX11-RELATED"/>
    <property type="match status" value="1"/>
</dbReference>
<dbReference type="PIRSF" id="PIRSF005413">
    <property type="entry name" value="COX11"/>
    <property type="match status" value="1"/>
</dbReference>
<comment type="subcellular location">
    <subcellularLocation>
        <location evidence="2">Cell inner membrane</location>
        <topology evidence="2">Single-pass type II membrane protein</topology>
        <orientation evidence="2">Periplasmic side</orientation>
    </subcellularLocation>
</comment>
<dbReference type="NCBIfam" id="NF003465">
    <property type="entry name" value="PRK05089.1"/>
    <property type="match status" value="1"/>
</dbReference>
<evidence type="ECO:0000256" key="9">
    <source>
        <dbReference type="ARBA" id="ARBA00023136"/>
    </source>
</evidence>
<evidence type="ECO:0000256" key="4">
    <source>
        <dbReference type="ARBA" id="ARBA00015384"/>
    </source>
</evidence>
<evidence type="ECO:0000256" key="6">
    <source>
        <dbReference type="ARBA" id="ARBA00022968"/>
    </source>
</evidence>
<keyword evidence="12" id="KW-1185">Reference proteome</keyword>
<evidence type="ECO:0000256" key="10">
    <source>
        <dbReference type="SAM" id="Phobius"/>
    </source>
</evidence>
<keyword evidence="5 10" id="KW-0812">Transmembrane</keyword>
<dbReference type="InterPro" id="IPR023471">
    <property type="entry name" value="CtaG/Cox11_dom_sf"/>
</dbReference>
<evidence type="ECO:0000256" key="5">
    <source>
        <dbReference type="ARBA" id="ARBA00022692"/>
    </source>
</evidence>
<evidence type="ECO:0000313" key="11">
    <source>
        <dbReference type="EMBL" id="MFC3851568.1"/>
    </source>
</evidence>
<reference evidence="12" key="1">
    <citation type="journal article" date="2019" name="Int. J. Syst. Evol. Microbiol.">
        <title>The Global Catalogue of Microorganisms (GCM) 10K type strain sequencing project: providing services to taxonomists for standard genome sequencing and annotation.</title>
        <authorList>
            <consortium name="The Broad Institute Genomics Platform"/>
            <consortium name="The Broad Institute Genome Sequencing Center for Infectious Disease"/>
            <person name="Wu L."/>
            <person name="Ma J."/>
        </authorList>
    </citation>
    <scope>NUCLEOTIDE SEQUENCE [LARGE SCALE GENOMIC DNA]</scope>
    <source>
        <strain evidence="12">IBRC 10765</strain>
    </source>
</reference>
<dbReference type="EMBL" id="JBHRYR010000002">
    <property type="protein sequence ID" value="MFC3851568.1"/>
    <property type="molecule type" value="Genomic_DNA"/>
</dbReference>
<dbReference type="PANTHER" id="PTHR21320:SF3">
    <property type="entry name" value="CYTOCHROME C OXIDASE ASSEMBLY PROTEIN COX11, MITOCHONDRIAL-RELATED"/>
    <property type="match status" value="1"/>
</dbReference>
<keyword evidence="9 10" id="KW-0472">Membrane</keyword>
<dbReference type="SUPFAM" id="SSF110111">
    <property type="entry name" value="Ctag/Cox11"/>
    <property type="match status" value="1"/>
</dbReference>
<name>A0ABV7ZSN2_9GAMM</name>
<comment type="function">
    <text evidence="1">Exerts its effect at some terminal stage of cytochrome c oxidase synthesis, probably by being involved in the insertion of the copper B into subunit I.</text>
</comment>
<evidence type="ECO:0000256" key="1">
    <source>
        <dbReference type="ARBA" id="ARBA00004007"/>
    </source>
</evidence>
<dbReference type="Proteomes" id="UP001595617">
    <property type="component" value="Unassembled WGS sequence"/>
</dbReference>
<comment type="caution">
    <text evidence="11">The sequence shown here is derived from an EMBL/GenBank/DDBJ whole genome shotgun (WGS) entry which is preliminary data.</text>
</comment>
<comment type="similarity">
    <text evidence="3">Belongs to the COX11/CtaG family.</text>
</comment>
<evidence type="ECO:0000256" key="3">
    <source>
        <dbReference type="ARBA" id="ARBA00009620"/>
    </source>
</evidence>
<evidence type="ECO:0000256" key="2">
    <source>
        <dbReference type="ARBA" id="ARBA00004382"/>
    </source>
</evidence>
<sequence>MTAEAKKKSHTKVITQLVLITVGMLAFVFIGLVPMYYWICEITGIGGRTTSATSADYVMEVDESRDIRINFLASNQADMPWEFRAMTSTVTVHPGEPSMVMFYVKNTTRQTMTAQAVPSLSPFYVTEYFHKVECFCFEQQTLEPGESLEMPMQFFVDPRVPEQITSIALSYSLFNLPDMAKAAVKESL</sequence>
<protein>
    <recommendedName>
        <fullName evidence="4">Cytochrome c oxidase assembly protein CtaG</fullName>
    </recommendedName>
</protein>
<dbReference type="Gene3D" id="2.60.370.10">
    <property type="entry name" value="Ctag/Cox11"/>
    <property type="match status" value="1"/>
</dbReference>
<feature type="transmembrane region" description="Helical" evidence="10">
    <location>
        <begin position="17"/>
        <end position="39"/>
    </location>
</feature>
<accession>A0ABV7ZSN2</accession>
<evidence type="ECO:0000313" key="12">
    <source>
        <dbReference type="Proteomes" id="UP001595617"/>
    </source>
</evidence>
<keyword evidence="6" id="KW-0735">Signal-anchor</keyword>
<evidence type="ECO:0000256" key="7">
    <source>
        <dbReference type="ARBA" id="ARBA00022989"/>
    </source>
</evidence>
<dbReference type="RefSeq" id="WP_380692763.1">
    <property type="nucleotide sequence ID" value="NZ_JBHRYR010000002.1"/>
</dbReference>